<evidence type="ECO:0000256" key="1">
    <source>
        <dbReference type="ARBA" id="ARBA00022679"/>
    </source>
</evidence>
<sequence>MVLLHALAADDPRAHALLEEYFQMRADAFPQGQAYRPVFPTASAFTPPAGVFLVLVDEDGADVGCGGIRRIEDAPTGVRYEVKHLYLEPRTRGRGWGRLLLDGLEERARAFGAAELVLDTHHTLEAAGALYARSGFTAIEPYNDNPNATRWYGKVL</sequence>
<evidence type="ECO:0000313" key="5">
    <source>
        <dbReference type="Proteomes" id="UP000031202"/>
    </source>
</evidence>
<gene>
    <name evidence="4" type="ORF">RM52_12470</name>
</gene>
<organism evidence="4 5">
    <name type="scientific">Microbacterium hominis</name>
    <dbReference type="NCBI Taxonomy" id="162426"/>
    <lineage>
        <taxon>Bacteria</taxon>
        <taxon>Bacillati</taxon>
        <taxon>Actinomycetota</taxon>
        <taxon>Actinomycetes</taxon>
        <taxon>Micrococcales</taxon>
        <taxon>Microbacteriaceae</taxon>
        <taxon>Microbacterium</taxon>
    </lineage>
</organism>
<dbReference type="Gene3D" id="3.40.630.30">
    <property type="match status" value="1"/>
</dbReference>
<dbReference type="InterPro" id="IPR016181">
    <property type="entry name" value="Acyl_CoA_acyltransferase"/>
</dbReference>
<dbReference type="PANTHER" id="PTHR43877">
    <property type="entry name" value="AMINOALKYLPHOSPHONATE N-ACETYLTRANSFERASE-RELATED-RELATED"/>
    <property type="match status" value="1"/>
</dbReference>
<dbReference type="InterPro" id="IPR000182">
    <property type="entry name" value="GNAT_dom"/>
</dbReference>
<dbReference type="CDD" id="cd04301">
    <property type="entry name" value="NAT_SF"/>
    <property type="match status" value="1"/>
</dbReference>
<proteinExistence type="predicted"/>
<dbReference type="SUPFAM" id="SSF55729">
    <property type="entry name" value="Acyl-CoA N-acyltransferases (Nat)"/>
    <property type="match status" value="1"/>
</dbReference>
<evidence type="ECO:0000256" key="2">
    <source>
        <dbReference type="ARBA" id="ARBA00023315"/>
    </source>
</evidence>
<evidence type="ECO:0000259" key="3">
    <source>
        <dbReference type="PROSITE" id="PS51186"/>
    </source>
</evidence>
<keyword evidence="1" id="KW-0808">Transferase</keyword>
<evidence type="ECO:0000313" key="4">
    <source>
        <dbReference type="EMBL" id="KIC56449.1"/>
    </source>
</evidence>
<dbReference type="RefSeq" id="WP_039416566.1">
    <property type="nucleotide sequence ID" value="NZ_JWSZ01000017.1"/>
</dbReference>
<dbReference type="Proteomes" id="UP000031202">
    <property type="component" value="Unassembled WGS sequence"/>
</dbReference>
<dbReference type="InterPro" id="IPR050832">
    <property type="entry name" value="Bact_Acetyltransf"/>
</dbReference>
<dbReference type="Pfam" id="PF00583">
    <property type="entry name" value="Acetyltransf_1"/>
    <property type="match status" value="1"/>
</dbReference>
<keyword evidence="2" id="KW-0012">Acyltransferase</keyword>
<dbReference type="GO" id="GO:0016747">
    <property type="term" value="F:acyltransferase activity, transferring groups other than amino-acyl groups"/>
    <property type="evidence" value="ECO:0007669"/>
    <property type="project" value="InterPro"/>
</dbReference>
<feature type="domain" description="N-acetyltransferase" evidence="3">
    <location>
        <begin position="2"/>
        <end position="156"/>
    </location>
</feature>
<dbReference type="PANTHER" id="PTHR43877:SF2">
    <property type="entry name" value="AMINOALKYLPHOSPHONATE N-ACETYLTRANSFERASE-RELATED"/>
    <property type="match status" value="1"/>
</dbReference>
<protein>
    <submittedName>
        <fullName evidence="4">PadR family transcriptional regulator</fullName>
    </submittedName>
</protein>
<name>A0A0B4C5Y4_9MICO</name>
<reference evidence="4 5" key="1">
    <citation type="submission" date="2014-12" db="EMBL/GenBank/DDBJ databases">
        <title>Genome sequencing of Microbacterium hominis TPW29.</title>
        <authorList>
            <person name="Tan P.W."/>
            <person name="Chan K.-G."/>
        </authorList>
    </citation>
    <scope>NUCLEOTIDE SEQUENCE [LARGE SCALE GENOMIC DNA]</scope>
    <source>
        <strain evidence="4 5">TPW29</strain>
    </source>
</reference>
<dbReference type="AlphaFoldDB" id="A0A0B4C5Y4"/>
<comment type="caution">
    <text evidence="4">The sequence shown here is derived from an EMBL/GenBank/DDBJ whole genome shotgun (WGS) entry which is preliminary data.</text>
</comment>
<dbReference type="EMBL" id="JWSZ01000017">
    <property type="protein sequence ID" value="KIC56449.1"/>
    <property type="molecule type" value="Genomic_DNA"/>
</dbReference>
<dbReference type="PROSITE" id="PS51186">
    <property type="entry name" value="GNAT"/>
    <property type="match status" value="1"/>
</dbReference>
<accession>A0A0B4C5Y4</accession>